<protein>
    <submittedName>
        <fullName evidence="2">Uncharacterized protein</fullName>
    </submittedName>
</protein>
<feature type="region of interest" description="Disordered" evidence="1">
    <location>
        <begin position="325"/>
        <end position="362"/>
    </location>
</feature>
<proteinExistence type="predicted"/>
<reference evidence="2" key="1">
    <citation type="submission" date="2021-01" db="EMBL/GenBank/DDBJ databases">
        <authorList>
            <person name="Corre E."/>
            <person name="Pelletier E."/>
            <person name="Niang G."/>
            <person name="Scheremetjew M."/>
            <person name="Finn R."/>
            <person name="Kale V."/>
            <person name="Holt S."/>
            <person name="Cochrane G."/>
            <person name="Meng A."/>
            <person name="Brown T."/>
            <person name="Cohen L."/>
        </authorList>
    </citation>
    <scope>NUCLEOTIDE SEQUENCE</scope>
    <source>
        <strain evidence="2">CCMP 410</strain>
    </source>
</reference>
<evidence type="ECO:0000313" key="2">
    <source>
        <dbReference type="EMBL" id="CAD9298191.1"/>
    </source>
</evidence>
<dbReference type="EMBL" id="HBGK01039091">
    <property type="protein sequence ID" value="CAD9298191.1"/>
    <property type="molecule type" value="Transcribed_RNA"/>
</dbReference>
<organism evidence="2">
    <name type="scientific">Grammatophora oceanica</name>
    <dbReference type="NCBI Taxonomy" id="210454"/>
    <lineage>
        <taxon>Eukaryota</taxon>
        <taxon>Sar</taxon>
        <taxon>Stramenopiles</taxon>
        <taxon>Ochrophyta</taxon>
        <taxon>Bacillariophyta</taxon>
        <taxon>Fragilariophyceae</taxon>
        <taxon>Fragilariophycidae</taxon>
        <taxon>Rhabdonematales</taxon>
        <taxon>Grammatophoraceae</taxon>
        <taxon>Grammatophora</taxon>
    </lineage>
</organism>
<sequence length="362" mass="40770">MPIDSWPPKRFSQAAKHYREDCEKIRNALNAGTVIPPSDANLRLRSEEQLGLGVECAIRYHLRRLFNPLYFQPTTCEDLDDAGLERCNTNISRVSELLVFELPPWYLGMMKGPGKESAVLDGSISCVFSLAVQSIVNYVGAASFFAGDFIVETPDVFCSSQASKRGLGSRKRPIPRISEEDLRAVTDDIDVAQTFLAAAKACRFLITLLEWPGVMDEIRILGGWEIIEEHAQTMSRLHLDRFVPESAHFVVLRSVDAFLSRIRSLWNDMQPKVATCTDALDTLYRQFECETKNKRRLRKYPEIHTIRGLLLDGLRRHMFPAITEPSLEIESASSDDIDGPPSVDEMSESTATSEDTSESYSE</sequence>
<accession>A0A7S1YG87</accession>
<evidence type="ECO:0000256" key="1">
    <source>
        <dbReference type="SAM" id="MobiDB-lite"/>
    </source>
</evidence>
<name>A0A7S1YG87_9STRA</name>
<gene>
    <name evidence="2" type="ORF">GOCE00092_LOCUS20332</name>
</gene>
<dbReference type="AlphaFoldDB" id="A0A7S1YG87"/>